<feature type="domain" description="LamG-like jellyroll fold" evidence="3">
    <location>
        <begin position="76"/>
        <end position="198"/>
    </location>
</feature>
<keyword evidence="2" id="KW-1015">Disulfide bond</keyword>
<reference evidence="4 5" key="1">
    <citation type="submission" date="2020-02" db="EMBL/GenBank/DDBJ databases">
        <authorList>
            <person name="Bullock J.N."/>
            <person name="Barnes M.L."/>
            <person name="Kankolongo K.M."/>
            <person name="Dejene B.A."/>
            <person name="Lindsay P.E."/>
            <person name="Bhuiyan S."/>
            <person name="Nayek S."/>
            <person name="Hughes L.E."/>
            <person name="Garlena R.A."/>
            <person name="Russell D.A."/>
            <person name="Pope W.H."/>
            <person name="Jacobs-Sera D."/>
            <person name="Hatfull G.F."/>
        </authorList>
    </citation>
    <scope>NUCLEOTIDE SEQUENCE [LARGE SCALE GENOMIC DNA]</scope>
</reference>
<evidence type="ECO:0000259" key="3">
    <source>
        <dbReference type="SMART" id="SM00560"/>
    </source>
</evidence>
<dbReference type="Pfam" id="PF13385">
    <property type="entry name" value="Laminin_G_3"/>
    <property type="match status" value="1"/>
</dbReference>
<evidence type="ECO:0000256" key="1">
    <source>
        <dbReference type="ARBA" id="ARBA00022729"/>
    </source>
</evidence>
<dbReference type="InterPro" id="IPR006558">
    <property type="entry name" value="LamG-like"/>
</dbReference>
<keyword evidence="5" id="KW-1185">Reference proteome</keyword>
<dbReference type="InterPro" id="IPR013320">
    <property type="entry name" value="ConA-like_dom_sf"/>
</dbReference>
<keyword evidence="1" id="KW-0732">Signal</keyword>
<sequence length="732" mass="78596">MTYIYRVLKEAPNGLWSMDALPINDSSGYGKNATYTGSPTTTRPIVAGGIAAQLLDSGDAVSYPIANVAVAGRETRPFTFEAWVKPSAAGNHTILARNNSGLFIDGLKLRMSMDFEDGTVVSAEYKKLRAGNVYHVVGVYDVEGISLFVNGAEVAGVNIDYTTRAFGIADTLATLSSSTTGTLVLDSVAVYYYPLSGETIRAHYEFGSDYPEVINLSTLNGGKYYEFVDTQVSTYRKNKFPATDDWHAGLLEGSVAIVDDSLVNLYDVTSDQYQSGTWTFQESFEIASGTVLAASRITWSSTAAIVVEKSEDGGTTWNALTNNSQVVTNKDLSTEGYSVSIRVTIPASAEQIVVDELVVAFYSSLNVRGSDEDLPAVVRDPASTTVAETSFPAASFNDNAGINLAGASGGLSIAGDTEFGGYFAVEMTVKLSANSTNATIMWVDAASAQPQIATDATGQWVFSNLTALYVNGAAVTSPAAISPGVWHHVMAVFPESLATVYVGNNVAGTAAHAMRIGHLATYSDPVSATDALAIYNAWVGAPSQVIDETDSLSVYEFGNPPIEQPPTDVCPNGMINWLILTTTPYIDPTYHGYRFEAQFSLNANHQWRIHIVTGTGPSDAIVQTFEPIWDKGTWTGDHYVLDYSNSPRLSNMTNQRVLGVVVQHDQSPILDPVPGLNDPANCHHWFGEKLLDREDNKDVPSGGIDGSGLPEPPADQKWFKSYTFDWAIVSGG</sequence>
<gene>
    <name evidence="4" type="primary">18</name>
    <name evidence="4" type="ORF">SEA_WAKANDA_18</name>
</gene>
<dbReference type="Gene3D" id="2.60.120.200">
    <property type="match status" value="2"/>
</dbReference>
<name>A0A6G8R1G6_9CAUD</name>
<proteinExistence type="predicted"/>
<dbReference type="KEGG" id="vg:77927855"/>
<accession>A0A6G8R1G6</accession>
<dbReference type="Proteomes" id="UP000501266">
    <property type="component" value="Segment"/>
</dbReference>
<dbReference type="SUPFAM" id="SSF49899">
    <property type="entry name" value="Concanavalin A-like lectins/glucanases"/>
    <property type="match status" value="2"/>
</dbReference>
<dbReference type="SMART" id="SM00560">
    <property type="entry name" value="LamGL"/>
    <property type="match status" value="1"/>
</dbReference>
<dbReference type="RefSeq" id="YP_010652101.1">
    <property type="nucleotide sequence ID" value="NC_070785.1"/>
</dbReference>
<evidence type="ECO:0000313" key="4">
    <source>
        <dbReference type="EMBL" id="QIN94011.1"/>
    </source>
</evidence>
<dbReference type="EMBL" id="MT024865">
    <property type="protein sequence ID" value="QIN94011.1"/>
    <property type="molecule type" value="Genomic_DNA"/>
</dbReference>
<dbReference type="GeneID" id="77927855"/>
<organism evidence="4 5">
    <name type="scientific">Streptomyces phage Wakanda</name>
    <dbReference type="NCBI Taxonomy" id="2713267"/>
    <lineage>
        <taxon>Viruses</taxon>
        <taxon>Duplodnaviria</taxon>
        <taxon>Heunggongvirae</taxon>
        <taxon>Uroviricota</taxon>
        <taxon>Caudoviricetes</taxon>
        <taxon>Stanwilliamsviridae</taxon>
        <taxon>Loccivirinae</taxon>
        <taxon>Wakandavirus</taxon>
        <taxon>Wakandavirus wakanda</taxon>
    </lineage>
</organism>
<evidence type="ECO:0000256" key="2">
    <source>
        <dbReference type="ARBA" id="ARBA00023157"/>
    </source>
</evidence>
<protein>
    <recommendedName>
        <fullName evidence="3">LamG-like jellyroll fold domain-containing protein</fullName>
    </recommendedName>
</protein>
<evidence type="ECO:0000313" key="5">
    <source>
        <dbReference type="Proteomes" id="UP000501266"/>
    </source>
</evidence>